<dbReference type="Proteomes" id="UP000272238">
    <property type="component" value="Unassembled WGS sequence"/>
</dbReference>
<sequence length="210" mass="24866">MRCKEAIVMTLNTKEKIFYTALDLFSKKGFSGVSIREITREVGIKESSLYNHFANKDEILESILTYFRSDFSKTLPPIEMLDAILQKSTVEEFLKAGHRNFKQFMEDENRVKMWRILQIEQFRSPLAREVILEDLFKTTIHFLEIVFQKLIDLNKIRPYNPKTLAIEYQYPVFSLLTEYTILKFDGKDTSEVETRLDNHIDFFLEIVTIK</sequence>
<protein>
    <submittedName>
        <fullName evidence="4">TetR/AcrR family transcriptional regulator</fullName>
    </submittedName>
</protein>
<evidence type="ECO:0000256" key="2">
    <source>
        <dbReference type="PROSITE-ProRule" id="PRU00335"/>
    </source>
</evidence>
<proteinExistence type="predicted"/>
<dbReference type="PRINTS" id="PR00455">
    <property type="entry name" value="HTHTETR"/>
</dbReference>
<evidence type="ECO:0000313" key="5">
    <source>
        <dbReference type="Proteomes" id="UP000272238"/>
    </source>
</evidence>
<evidence type="ECO:0000256" key="1">
    <source>
        <dbReference type="ARBA" id="ARBA00023125"/>
    </source>
</evidence>
<organism evidence="4 5">
    <name type="scientific">Ureibacillus endophyticus</name>
    <dbReference type="NCBI Taxonomy" id="1978490"/>
    <lineage>
        <taxon>Bacteria</taxon>
        <taxon>Bacillati</taxon>
        <taxon>Bacillota</taxon>
        <taxon>Bacilli</taxon>
        <taxon>Bacillales</taxon>
        <taxon>Caryophanaceae</taxon>
        <taxon>Ureibacillus</taxon>
    </lineage>
</organism>
<comment type="caution">
    <text evidence="4">The sequence shown here is derived from an EMBL/GenBank/DDBJ whole genome shotgun (WGS) entry which is preliminary data.</text>
</comment>
<dbReference type="OrthoDB" id="9814703at2"/>
<gene>
    <name evidence="4" type="ORF">D8M03_09345</name>
</gene>
<dbReference type="InterPro" id="IPR009057">
    <property type="entry name" value="Homeodomain-like_sf"/>
</dbReference>
<feature type="domain" description="HTH tetR-type" evidence="3">
    <location>
        <begin position="11"/>
        <end position="71"/>
    </location>
</feature>
<name>A0A494Z2H6_9BACL</name>
<dbReference type="EMBL" id="RBZN01000019">
    <property type="protein sequence ID" value="RKQ16693.1"/>
    <property type="molecule type" value="Genomic_DNA"/>
</dbReference>
<dbReference type="SUPFAM" id="SSF46689">
    <property type="entry name" value="Homeodomain-like"/>
    <property type="match status" value="1"/>
</dbReference>
<dbReference type="Pfam" id="PF00440">
    <property type="entry name" value="TetR_N"/>
    <property type="match status" value="1"/>
</dbReference>
<reference evidence="4 5" key="1">
    <citation type="journal article" date="2016" name="Antonie Van Leeuwenhoek">
        <title>Lysinibacillus endophyticus sp. nov., an indole-3-acetic acid producing endophytic bacterium isolated from corn root (Zea mays cv. Xinken-5).</title>
        <authorList>
            <person name="Yu J."/>
            <person name="Guan X."/>
            <person name="Liu C."/>
            <person name="Xiang W."/>
            <person name="Yu Z."/>
            <person name="Liu X."/>
            <person name="Wang G."/>
        </authorList>
    </citation>
    <scope>NUCLEOTIDE SEQUENCE [LARGE SCALE GENOMIC DNA]</scope>
    <source>
        <strain evidence="4 5">DSM 100506</strain>
    </source>
</reference>
<dbReference type="PANTHER" id="PTHR43479:SF11">
    <property type="entry name" value="ACREF_ENVCD OPERON REPRESSOR-RELATED"/>
    <property type="match status" value="1"/>
</dbReference>
<keyword evidence="1 2" id="KW-0238">DNA-binding</keyword>
<keyword evidence="5" id="KW-1185">Reference proteome</keyword>
<feature type="DNA-binding region" description="H-T-H motif" evidence="2">
    <location>
        <begin position="34"/>
        <end position="53"/>
    </location>
</feature>
<dbReference type="AlphaFoldDB" id="A0A494Z2H6"/>
<dbReference type="PROSITE" id="PS50977">
    <property type="entry name" value="HTH_TETR_2"/>
    <property type="match status" value="1"/>
</dbReference>
<evidence type="ECO:0000313" key="4">
    <source>
        <dbReference type="EMBL" id="RKQ16693.1"/>
    </source>
</evidence>
<dbReference type="PANTHER" id="PTHR43479">
    <property type="entry name" value="ACREF/ENVCD OPERON REPRESSOR-RELATED"/>
    <property type="match status" value="1"/>
</dbReference>
<evidence type="ECO:0000259" key="3">
    <source>
        <dbReference type="PROSITE" id="PS50977"/>
    </source>
</evidence>
<accession>A0A494Z2H6</accession>
<dbReference type="InterPro" id="IPR050624">
    <property type="entry name" value="HTH-type_Tx_Regulator"/>
</dbReference>
<dbReference type="InterPro" id="IPR001647">
    <property type="entry name" value="HTH_TetR"/>
</dbReference>
<dbReference type="Gene3D" id="1.10.357.10">
    <property type="entry name" value="Tetracycline Repressor, domain 2"/>
    <property type="match status" value="1"/>
</dbReference>
<dbReference type="GO" id="GO:0003677">
    <property type="term" value="F:DNA binding"/>
    <property type="evidence" value="ECO:0007669"/>
    <property type="project" value="UniProtKB-UniRule"/>
</dbReference>